<dbReference type="Ensembl" id="ENSLOCT00000000540.1">
    <property type="protein sequence ID" value="ENSLOCP00000000539.1"/>
    <property type="gene ID" value="ENSLOCG00000000492.1"/>
</dbReference>
<dbReference type="SUPFAM" id="SSF56487">
    <property type="entry name" value="SRCR-like"/>
    <property type="match status" value="3"/>
</dbReference>
<reference evidence="7" key="2">
    <citation type="submission" date="2025-08" db="UniProtKB">
        <authorList>
            <consortium name="Ensembl"/>
        </authorList>
    </citation>
    <scope>IDENTIFICATION</scope>
</reference>
<dbReference type="InterPro" id="IPR001190">
    <property type="entry name" value="SRCR"/>
</dbReference>
<dbReference type="InterPro" id="IPR036772">
    <property type="entry name" value="SRCR-like_dom_sf"/>
</dbReference>
<dbReference type="Proteomes" id="UP000018468">
    <property type="component" value="Unassembled WGS sequence"/>
</dbReference>
<evidence type="ECO:0000259" key="6">
    <source>
        <dbReference type="PROSITE" id="PS50287"/>
    </source>
</evidence>
<dbReference type="PANTHER" id="PTHR47653">
    <property type="entry name" value="PROTEIN BARK BEETLE"/>
    <property type="match status" value="1"/>
</dbReference>
<evidence type="ECO:0000313" key="8">
    <source>
        <dbReference type="Proteomes" id="UP000018468"/>
    </source>
</evidence>
<dbReference type="SMART" id="SM00202">
    <property type="entry name" value="SR"/>
    <property type="match status" value="3"/>
</dbReference>
<keyword evidence="4" id="KW-0325">Glycoprotein</keyword>
<keyword evidence="1" id="KW-0732">Signal</keyword>
<feature type="disulfide bond" evidence="5">
    <location>
        <begin position="205"/>
        <end position="215"/>
    </location>
</feature>
<keyword evidence="8" id="KW-1185">Reference proteome</keyword>
<keyword evidence="3 5" id="KW-1015">Disulfide bond</keyword>
<feature type="disulfide bond" evidence="5">
    <location>
        <begin position="174"/>
        <end position="235"/>
    </location>
</feature>
<dbReference type="Bgee" id="ENSLOCG00000000492">
    <property type="expression patterns" value="Expressed in intestine and 2 other cell types or tissues"/>
</dbReference>
<feature type="disulfide bond" evidence="5">
    <location>
        <begin position="279"/>
        <end position="340"/>
    </location>
</feature>
<dbReference type="GeneTree" id="ENSGT00950000183145"/>
<feature type="domain" description="SRCR" evidence="6">
    <location>
        <begin position="23"/>
        <end position="123"/>
    </location>
</feature>
<feature type="domain" description="SRCR" evidence="6">
    <location>
        <begin position="136"/>
        <end position="236"/>
    </location>
</feature>
<evidence type="ECO:0000256" key="3">
    <source>
        <dbReference type="ARBA" id="ARBA00023157"/>
    </source>
</evidence>
<sequence length="342" mass="35895">VWVTSAEISIGQCVQPDTGSVNVRLINGTDHCMGRVEVLNNNQWGTVCDDGWTFTNAEVVCNELDCGAAIAAPMSAFFGQGTGTIWLDDVACTGNEMSLLQCPSSGFGTHNCGHQEDAGVICAVFLSSFSSGSENVRLVDGTDHCMGRVEVFYNNQWGTVCDDAWTVIDAEVVCNELDCGTAISAPGSAFFGQGNGTIWLDDVACTGDEMSLLQCPSKEHGVNNCGHHEDAGVICAGTGRVRLVNGMDVCSGRVEVLHSYQWGTVCDDGWITADAQVVCRELGCGAPLSTPGSAYFGPGTGPIWMDDTTCTGDEPSLITCQSKGFGVHNCNHGEDAGVICSG</sequence>
<dbReference type="FunFam" id="3.10.250.10:FF:000006">
    <property type="entry name" value="neurotrypsin isoform X2"/>
    <property type="match status" value="3"/>
</dbReference>
<dbReference type="AlphaFoldDB" id="W5LWN2"/>
<feature type="disulfide bond" evidence="5">
    <location>
        <begin position="61"/>
        <end position="122"/>
    </location>
</feature>
<reference evidence="7" key="3">
    <citation type="submission" date="2025-09" db="UniProtKB">
        <authorList>
            <consortium name="Ensembl"/>
        </authorList>
    </citation>
    <scope>IDENTIFICATION</scope>
</reference>
<feature type="disulfide bond" evidence="5">
    <location>
        <begin position="266"/>
        <end position="330"/>
    </location>
</feature>
<dbReference type="GO" id="GO:0016020">
    <property type="term" value="C:membrane"/>
    <property type="evidence" value="ECO:0007669"/>
    <property type="project" value="InterPro"/>
</dbReference>
<dbReference type="PROSITE" id="PS00420">
    <property type="entry name" value="SRCR_1"/>
    <property type="match status" value="1"/>
</dbReference>
<evidence type="ECO:0000256" key="1">
    <source>
        <dbReference type="ARBA" id="ARBA00022729"/>
    </source>
</evidence>
<feature type="domain" description="SRCR" evidence="6">
    <location>
        <begin position="241"/>
        <end position="341"/>
    </location>
</feature>
<name>W5LWN2_LEPOC</name>
<accession>W5LWN2</accession>
<protein>
    <recommendedName>
        <fullName evidence="6">SRCR domain-containing protein</fullName>
    </recommendedName>
</protein>
<feature type="disulfide bond" evidence="5">
    <location>
        <begin position="92"/>
        <end position="102"/>
    </location>
</feature>
<feature type="disulfide bond" evidence="5">
    <location>
        <begin position="48"/>
        <end position="112"/>
    </location>
</feature>
<proteinExistence type="predicted"/>
<dbReference type="Gene3D" id="3.10.250.10">
    <property type="entry name" value="SRCR-like domain"/>
    <property type="match status" value="3"/>
</dbReference>
<keyword evidence="2" id="KW-0677">Repeat</keyword>
<evidence type="ECO:0000256" key="2">
    <source>
        <dbReference type="ARBA" id="ARBA00022737"/>
    </source>
</evidence>
<dbReference type="PANTHER" id="PTHR47653:SF1">
    <property type="entry name" value="DELETED IN MALIGNANT BRAIN TUMORS 1 PROTEIN"/>
    <property type="match status" value="1"/>
</dbReference>
<evidence type="ECO:0000256" key="5">
    <source>
        <dbReference type="PROSITE-ProRule" id="PRU00196"/>
    </source>
</evidence>
<dbReference type="PRINTS" id="PR00258">
    <property type="entry name" value="SPERACTRCPTR"/>
</dbReference>
<reference evidence="8" key="1">
    <citation type="submission" date="2011-12" db="EMBL/GenBank/DDBJ databases">
        <title>The Draft Genome of Lepisosteus oculatus.</title>
        <authorList>
            <consortium name="The Broad Institute Genome Assembly &amp; Analysis Group"/>
            <consortium name="Computational R&amp;D Group"/>
            <consortium name="and Sequencing Platform"/>
            <person name="Di Palma F."/>
            <person name="Alfoldi J."/>
            <person name="Johnson J."/>
            <person name="Berlin A."/>
            <person name="Gnerre S."/>
            <person name="Jaffe D."/>
            <person name="MacCallum I."/>
            <person name="Young S."/>
            <person name="Walker B.J."/>
            <person name="Lander E.S."/>
            <person name="Lindblad-Toh K."/>
        </authorList>
    </citation>
    <scope>NUCLEOTIDE SEQUENCE [LARGE SCALE GENOMIC DNA]</scope>
</reference>
<feature type="disulfide bond" evidence="5">
    <location>
        <begin position="310"/>
        <end position="320"/>
    </location>
</feature>
<organism evidence="7 8">
    <name type="scientific">Lepisosteus oculatus</name>
    <name type="common">Spotted gar</name>
    <dbReference type="NCBI Taxonomy" id="7918"/>
    <lineage>
        <taxon>Eukaryota</taxon>
        <taxon>Metazoa</taxon>
        <taxon>Chordata</taxon>
        <taxon>Craniata</taxon>
        <taxon>Vertebrata</taxon>
        <taxon>Euteleostomi</taxon>
        <taxon>Actinopterygii</taxon>
        <taxon>Neopterygii</taxon>
        <taxon>Holostei</taxon>
        <taxon>Semionotiformes</taxon>
        <taxon>Lepisosteidae</taxon>
        <taxon>Lepisosteus</taxon>
    </lineage>
</organism>
<dbReference type="Pfam" id="PF00530">
    <property type="entry name" value="SRCR"/>
    <property type="match status" value="3"/>
</dbReference>
<evidence type="ECO:0000313" key="7">
    <source>
        <dbReference type="Ensembl" id="ENSLOCP00000000539.1"/>
    </source>
</evidence>
<dbReference type="PROSITE" id="PS50287">
    <property type="entry name" value="SRCR_2"/>
    <property type="match status" value="3"/>
</dbReference>
<dbReference type="InterPro" id="IPR053243">
    <property type="entry name" value="SJ_maturation_regulator"/>
</dbReference>
<evidence type="ECO:0000256" key="4">
    <source>
        <dbReference type="ARBA" id="ARBA00023180"/>
    </source>
</evidence>
<feature type="disulfide bond" evidence="5">
    <location>
        <begin position="161"/>
        <end position="225"/>
    </location>
</feature>